<keyword evidence="1" id="KW-0472">Membrane</keyword>
<comment type="caution">
    <text evidence="2">The sequence shown here is derived from an EMBL/GenBank/DDBJ whole genome shotgun (WGS) entry which is preliminary data.</text>
</comment>
<dbReference type="EMBL" id="BOMW01000116">
    <property type="protein sequence ID" value="GIF09916.1"/>
    <property type="molecule type" value="Genomic_DNA"/>
</dbReference>
<evidence type="ECO:0000313" key="3">
    <source>
        <dbReference type="Proteomes" id="UP000629619"/>
    </source>
</evidence>
<keyword evidence="1" id="KW-1133">Transmembrane helix</keyword>
<name>A0A919NFH6_9ACTN</name>
<feature type="transmembrane region" description="Helical" evidence="1">
    <location>
        <begin position="38"/>
        <end position="59"/>
    </location>
</feature>
<dbReference type="Proteomes" id="UP000629619">
    <property type="component" value="Unassembled WGS sequence"/>
</dbReference>
<accession>A0A919NFH6</accession>
<organism evidence="2 3">
    <name type="scientific">Actinoplanes siamensis</name>
    <dbReference type="NCBI Taxonomy" id="1223317"/>
    <lineage>
        <taxon>Bacteria</taxon>
        <taxon>Bacillati</taxon>
        <taxon>Actinomycetota</taxon>
        <taxon>Actinomycetes</taxon>
        <taxon>Micromonosporales</taxon>
        <taxon>Micromonosporaceae</taxon>
        <taxon>Actinoplanes</taxon>
    </lineage>
</organism>
<dbReference type="RefSeq" id="WP_203685204.1">
    <property type="nucleotide sequence ID" value="NZ_BOMW01000116.1"/>
</dbReference>
<proteinExistence type="predicted"/>
<keyword evidence="3" id="KW-1185">Reference proteome</keyword>
<protein>
    <submittedName>
        <fullName evidence="2">Uncharacterized protein</fullName>
    </submittedName>
</protein>
<sequence length="66" mass="7823">MTDKRRRTPAERRRRQQWLIPLGYFCGALLFLAGSDGWFRRCLAIVMMLYSAVVLVRVVRTQHREA</sequence>
<gene>
    <name evidence="2" type="ORF">Asi03nite_74540</name>
</gene>
<reference evidence="2" key="1">
    <citation type="submission" date="2021-01" db="EMBL/GenBank/DDBJ databases">
        <title>Whole genome shotgun sequence of Actinoplanes siamensis NBRC 109076.</title>
        <authorList>
            <person name="Komaki H."/>
            <person name="Tamura T."/>
        </authorList>
    </citation>
    <scope>NUCLEOTIDE SEQUENCE</scope>
    <source>
        <strain evidence="2">NBRC 109076</strain>
    </source>
</reference>
<dbReference type="AlphaFoldDB" id="A0A919NFH6"/>
<keyword evidence="1" id="KW-0812">Transmembrane</keyword>
<evidence type="ECO:0000313" key="2">
    <source>
        <dbReference type="EMBL" id="GIF09916.1"/>
    </source>
</evidence>
<feature type="transmembrane region" description="Helical" evidence="1">
    <location>
        <begin position="16"/>
        <end position="32"/>
    </location>
</feature>
<evidence type="ECO:0000256" key="1">
    <source>
        <dbReference type="SAM" id="Phobius"/>
    </source>
</evidence>